<reference evidence="1" key="1">
    <citation type="journal article" date="2014" name="Nat. Commun.">
        <title>The emerging biofuel crop Camelina sativa retains a highly undifferentiated hexaploid genome structure.</title>
        <authorList>
            <person name="Kagale S."/>
            <person name="Koh C."/>
            <person name="Nixon J."/>
            <person name="Bollina V."/>
            <person name="Clarke W.E."/>
            <person name="Tuteja R."/>
            <person name="Spillane C."/>
            <person name="Robinson S.J."/>
            <person name="Links M.G."/>
            <person name="Clarke C."/>
            <person name="Higgins E.E."/>
            <person name="Huebert T."/>
            <person name="Sharpe A.G."/>
            <person name="Parkin I.A."/>
        </authorList>
    </citation>
    <scope>NUCLEOTIDE SEQUENCE [LARGE SCALE GENOMIC DNA]</scope>
    <source>
        <strain evidence="1">cv. DH55</strain>
    </source>
</reference>
<dbReference type="GeneID" id="104720496"/>
<evidence type="ECO:0000313" key="2">
    <source>
        <dbReference type="RefSeq" id="XP_010436692.1"/>
    </source>
</evidence>
<dbReference type="InterPro" id="IPR044807">
    <property type="entry name" value="DRIP1-like"/>
</dbReference>
<dbReference type="PANTHER" id="PTHR46293">
    <property type="entry name" value="E3 UBIQUITIN PROTEIN LIGASE DRIP1"/>
    <property type="match status" value="1"/>
</dbReference>
<name>A0ABM0U6L2_CAMSA</name>
<proteinExistence type="predicted"/>
<accession>A0ABM0U6L2</accession>
<keyword evidence="1" id="KW-1185">Reference proteome</keyword>
<reference evidence="2" key="2">
    <citation type="submission" date="2025-08" db="UniProtKB">
        <authorList>
            <consortium name="RefSeq"/>
        </authorList>
    </citation>
    <scope>IDENTIFICATION</scope>
    <source>
        <tissue evidence="2">Leaf</tissue>
    </source>
</reference>
<evidence type="ECO:0000313" key="1">
    <source>
        <dbReference type="Proteomes" id="UP000694864"/>
    </source>
</evidence>
<dbReference type="PANTHER" id="PTHR46293:SF3">
    <property type="entry name" value="E3 UBIQUITIN PROTEIN LIGASE DRIPH-RELATED"/>
    <property type="match status" value="1"/>
</dbReference>
<gene>
    <name evidence="2" type="primary">LOC104720496</name>
</gene>
<dbReference type="Gene3D" id="3.10.20.90">
    <property type="entry name" value="Phosphatidylinositol 3-kinase Catalytic Subunit, Chain A, domain 1"/>
    <property type="match status" value="1"/>
</dbReference>
<organism evidence="1 2">
    <name type="scientific">Camelina sativa</name>
    <name type="common">False flax</name>
    <name type="synonym">Myagrum sativum</name>
    <dbReference type="NCBI Taxonomy" id="90675"/>
    <lineage>
        <taxon>Eukaryota</taxon>
        <taxon>Viridiplantae</taxon>
        <taxon>Streptophyta</taxon>
        <taxon>Embryophyta</taxon>
        <taxon>Tracheophyta</taxon>
        <taxon>Spermatophyta</taxon>
        <taxon>Magnoliopsida</taxon>
        <taxon>eudicotyledons</taxon>
        <taxon>Gunneridae</taxon>
        <taxon>Pentapetalae</taxon>
        <taxon>rosids</taxon>
        <taxon>malvids</taxon>
        <taxon>Brassicales</taxon>
        <taxon>Brassicaceae</taxon>
        <taxon>Camelineae</taxon>
        <taxon>Camelina</taxon>
    </lineage>
</organism>
<sequence length="202" mass="23380">MVKTEVKLERDDDLVKREVKLERDDDLVKREVKLERDDGLETVEPVRLSTGFVDRKFSTLSSEDIKEEKVVEPLVQDNLQNTISSCATKKRNIPIWLSLVASNGGNKNAPLRQISPTYMRIKNSYMQLSYLKKYVAKKLDLKTEDEVGLYLENELLNSSTMLFDLWERWVSTKRDVDIKNFEAGSSSADYVMVVNYGRNMNM</sequence>
<protein>
    <submittedName>
        <fullName evidence="2">E3 ubiquitin protein ligase DRIP1-like</fullName>
    </submittedName>
</protein>
<dbReference type="RefSeq" id="XP_010436692.1">
    <property type="nucleotide sequence ID" value="XM_010438390.1"/>
</dbReference>
<dbReference type="Proteomes" id="UP000694864">
    <property type="component" value="Chromosome 10"/>
</dbReference>